<evidence type="ECO:0000313" key="2">
    <source>
        <dbReference type="Proteomes" id="UP001055439"/>
    </source>
</evidence>
<dbReference type="AlphaFoldDB" id="A0A9E7KD43"/>
<dbReference type="EMBL" id="CP097508">
    <property type="protein sequence ID" value="URE12649.1"/>
    <property type="molecule type" value="Genomic_DNA"/>
</dbReference>
<evidence type="ECO:0000313" key="1">
    <source>
        <dbReference type="EMBL" id="URE12649.1"/>
    </source>
</evidence>
<reference evidence="1" key="1">
    <citation type="submission" date="2022-05" db="EMBL/GenBank/DDBJ databases">
        <title>The Musa troglodytarum L. genome provides insights into the mechanism of non-climacteric behaviour and enrichment of carotenoids.</title>
        <authorList>
            <person name="Wang J."/>
        </authorList>
    </citation>
    <scope>NUCLEOTIDE SEQUENCE</scope>
    <source>
        <tissue evidence="1">Leaf</tissue>
    </source>
</reference>
<organism evidence="1 2">
    <name type="scientific">Musa troglodytarum</name>
    <name type="common">fe'i banana</name>
    <dbReference type="NCBI Taxonomy" id="320322"/>
    <lineage>
        <taxon>Eukaryota</taxon>
        <taxon>Viridiplantae</taxon>
        <taxon>Streptophyta</taxon>
        <taxon>Embryophyta</taxon>
        <taxon>Tracheophyta</taxon>
        <taxon>Spermatophyta</taxon>
        <taxon>Magnoliopsida</taxon>
        <taxon>Liliopsida</taxon>
        <taxon>Zingiberales</taxon>
        <taxon>Musaceae</taxon>
        <taxon>Musa</taxon>
    </lineage>
</organism>
<accession>A0A9E7KD43</accession>
<keyword evidence="2" id="KW-1185">Reference proteome</keyword>
<protein>
    <submittedName>
        <fullName evidence="1">Uncharacterized protein</fullName>
    </submittedName>
</protein>
<name>A0A9E7KD43_9LILI</name>
<proteinExistence type="predicted"/>
<dbReference type="Proteomes" id="UP001055439">
    <property type="component" value="Chromosome 6"/>
</dbReference>
<sequence>MLEKKKLHTATLLQVWTSGISTMLSKVGFHPPLPFPLSFCISLPISTNTSSSLCSPFSFRRSSSHASSFLVSKILTSQLPSPFSFSISSSTCRGAHLSIRLPINPSTTRNQREASRV</sequence>
<gene>
    <name evidence="1" type="ORF">MUK42_23806</name>
</gene>